<keyword evidence="3" id="KW-1185">Reference proteome</keyword>
<dbReference type="AlphaFoldDB" id="A0AAD9GNQ2"/>
<dbReference type="PROSITE" id="PS51752">
    <property type="entry name" value="JACALIN_LECTIN"/>
    <property type="match status" value="2"/>
</dbReference>
<evidence type="ECO:0000313" key="2">
    <source>
        <dbReference type="EMBL" id="KAK1941548.1"/>
    </source>
</evidence>
<evidence type="ECO:0000313" key="3">
    <source>
        <dbReference type="Proteomes" id="UP001259832"/>
    </source>
</evidence>
<organism evidence="2 3">
    <name type="scientific">Phytophthora citrophthora</name>
    <dbReference type="NCBI Taxonomy" id="4793"/>
    <lineage>
        <taxon>Eukaryota</taxon>
        <taxon>Sar</taxon>
        <taxon>Stramenopiles</taxon>
        <taxon>Oomycota</taxon>
        <taxon>Peronosporomycetes</taxon>
        <taxon>Peronosporales</taxon>
        <taxon>Peronosporaceae</taxon>
        <taxon>Phytophthora</taxon>
    </lineage>
</organism>
<sequence>MEVHSAKNGKTNDHTRVFYLKFTTNTGRSVSAGTQTDSSAVATAPEGYQLGGFFGRGDDEIILLGVAWTRIAADLPSTDTVSDKGTARSDDIQLSPIYGGPHDTAFSDITSIKFSRAVSIITICAGARVDGIQLQTGDQTFSHGYSCPQGSTLALGEGEYITSMEVHWGKNRRTNDHTRVFYLKFTTSAGKSVSGGSTTKDNAIATAPDGFQLSWFFGRAGGVIDQLGAIWTRRSSIDLSLTDQMENAGVYAATIRNWVGPTIGQASDTACYRKLVALGSKNACPLGYSNDRDDCLTMCPLSYPVECSLECIPQNDDCALATLTKIGSVVAVALNIASGGVFGDILAAYKAAK</sequence>
<feature type="domain" description="Jacalin-type lectin" evidence="1">
    <location>
        <begin position="1"/>
        <end position="70"/>
    </location>
</feature>
<comment type="caution">
    <text evidence="2">The sequence shown here is derived from an EMBL/GenBank/DDBJ whole genome shotgun (WGS) entry which is preliminary data.</text>
</comment>
<dbReference type="InterPro" id="IPR001229">
    <property type="entry name" value="Jacalin-like_lectin_dom"/>
</dbReference>
<protein>
    <recommendedName>
        <fullName evidence="1">Jacalin-type lectin domain-containing protein</fullName>
    </recommendedName>
</protein>
<proteinExistence type="predicted"/>
<dbReference type="Gene3D" id="2.100.10.30">
    <property type="entry name" value="Jacalin-like lectin domain"/>
    <property type="match status" value="2"/>
</dbReference>
<gene>
    <name evidence="2" type="ORF">P3T76_007414</name>
</gene>
<dbReference type="Proteomes" id="UP001259832">
    <property type="component" value="Unassembled WGS sequence"/>
</dbReference>
<dbReference type="SMART" id="SM00915">
    <property type="entry name" value="Jacalin"/>
    <property type="match status" value="1"/>
</dbReference>
<dbReference type="EMBL" id="JASMQC010000012">
    <property type="protein sequence ID" value="KAK1941548.1"/>
    <property type="molecule type" value="Genomic_DNA"/>
</dbReference>
<accession>A0AAD9GNQ2</accession>
<dbReference type="InterPro" id="IPR036404">
    <property type="entry name" value="Jacalin-like_lectin_dom_sf"/>
</dbReference>
<dbReference type="SUPFAM" id="SSF51101">
    <property type="entry name" value="Mannose-binding lectins"/>
    <property type="match status" value="2"/>
</dbReference>
<reference evidence="2" key="1">
    <citation type="submission" date="2023-08" db="EMBL/GenBank/DDBJ databases">
        <title>Reference Genome Resource for the Citrus Pathogen Phytophthora citrophthora.</title>
        <authorList>
            <person name="Moller H."/>
            <person name="Coetzee B."/>
            <person name="Rose L.J."/>
            <person name="Van Niekerk J.M."/>
        </authorList>
    </citation>
    <scope>NUCLEOTIDE SEQUENCE</scope>
    <source>
        <strain evidence="2">STE-U-9442</strain>
    </source>
</reference>
<name>A0AAD9GNQ2_9STRA</name>
<dbReference type="Pfam" id="PF01419">
    <property type="entry name" value="Jacalin"/>
    <property type="match status" value="2"/>
</dbReference>
<feature type="domain" description="Jacalin-type lectin" evidence="1">
    <location>
        <begin position="92"/>
        <end position="233"/>
    </location>
</feature>
<evidence type="ECO:0000259" key="1">
    <source>
        <dbReference type="PROSITE" id="PS51752"/>
    </source>
</evidence>